<reference evidence="1 2" key="1">
    <citation type="submission" date="2024-12" db="EMBL/GenBank/DDBJ databases">
        <title>Forecasting of Potato common scab and diversities of Pathogenic streptomyces spp. in china.</title>
        <authorList>
            <person name="Handique U."/>
            <person name="Wu J."/>
        </authorList>
    </citation>
    <scope>NUCLEOTIDE SEQUENCE [LARGE SCALE GENOMIC DNA]</scope>
    <source>
        <strain evidence="1 2">ZRIMU1585</strain>
    </source>
</reference>
<organism evidence="1 2">
    <name type="scientific">Streptomyces galilaeus</name>
    <dbReference type="NCBI Taxonomy" id="33899"/>
    <lineage>
        <taxon>Bacteria</taxon>
        <taxon>Bacillati</taxon>
        <taxon>Actinomycetota</taxon>
        <taxon>Actinomycetes</taxon>
        <taxon>Kitasatosporales</taxon>
        <taxon>Streptomycetaceae</taxon>
        <taxon>Streptomyces</taxon>
    </lineage>
</organism>
<dbReference type="Proteomes" id="UP001631993">
    <property type="component" value="Unassembled WGS sequence"/>
</dbReference>
<gene>
    <name evidence="1" type="ORF">ACKI1S_27265</name>
</gene>
<name>A0ABW9IMV5_STRGJ</name>
<dbReference type="RefSeq" id="WP_369279769.1">
    <property type="nucleotide sequence ID" value="NZ_JBJVMW010000010.1"/>
</dbReference>
<sequence length="152" mass="17089">MDDLVQWLRAQLDEDERIAREATPGPWEWLTETGESWQPRLGGWLDYSGEYLAAPGDGATLFGPGMTPHADAVFIAAHDPARVLREIEAKRQLLTEILRYEAKIDGEWGCCHDPDEIATGQCAETQPQDITALRLLALPFADRPGYQESWRP</sequence>
<proteinExistence type="predicted"/>
<evidence type="ECO:0000313" key="2">
    <source>
        <dbReference type="Proteomes" id="UP001631993"/>
    </source>
</evidence>
<dbReference type="EMBL" id="JBJVNE010000014">
    <property type="protein sequence ID" value="MFM9649835.1"/>
    <property type="molecule type" value="Genomic_DNA"/>
</dbReference>
<dbReference type="Pfam" id="PF19730">
    <property type="entry name" value="DUF6221"/>
    <property type="match status" value="1"/>
</dbReference>
<dbReference type="InterPro" id="IPR046193">
    <property type="entry name" value="DUF6221"/>
</dbReference>
<accession>A0ABW9IMV5</accession>
<evidence type="ECO:0000313" key="1">
    <source>
        <dbReference type="EMBL" id="MFM9649835.1"/>
    </source>
</evidence>
<keyword evidence="2" id="KW-1185">Reference proteome</keyword>
<protein>
    <submittedName>
        <fullName evidence="1">DUF6221 family protein</fullName>
    </submittedName>
</protein>
<comment type="caution">
    <text evidence="1">The sequence shown here is derived from an EMBL/GenBank/DDBJ whole genome shotgun (WGS) entry which is preliminary data.</text>
</comment>